<evidence type="ECO:0000313" key="2">
    <source>
        <dbReference type="EMBL" id="QNH63372.1"/>
    </source>
</evidence>
<dbReference type="AlphaFoldDB" id="A0A7G7WAH9"/>
<dbReference type="KEGG" id="hsk:H4317_06095"/>
<reference evidence="2 3" key="1">
    <citation type="submission" date="2020-08" db="EMBL/GenBank/DDBJ databases">
        <title>Hymenobacter sp. S2-20-2 genome sequencing.</title>
        <authorList>
            <person name="Jin L."/>
        </authorList>
    </citation>
    <scope>NUCLEOTIDE SEQUENCE [LARGE SCALE GENOMIC DNA]</scope>
    <source>
        <strain evidence="2 3">S2-20-2</strain>
    </source>
</reference>
<sequence>MLTLSFCPLYRLLLCGGLIVASASGAQAQTGLVGRWSLQQIAFEAPATLPDSLQEQLFHSPAADTNIGITNGELTLIVEFKADSTYTYTTSRRGRTVHTEQGTYGLRQGKLYSQAVTKDSPLFDGQSIVQLTRRKLLLQSPILAPELQVFEQILYTRLPKTSK</sequence>
<evidence type="ECO:0000313" key="3">
    <source>
        <dbReference type="Proteomes" id="UP000515489"/>
    </source>
</evidence>
<gene>
    <name evidence="2" type="ORF">H4317_06095</name>
</gene>
<dbReference type="EMBL" id="CP060202">
    <property type="protein sequence ID" value="QNH63372.1"/>
    <property type="molecule type" value="Genomic_DNA"/>
</dbReference>
<dbReference type="Proteomes" id="UP000515489">
    <property type="component" value="Chromosome"/>
</dbReference>
<proteinExistence type="predicted"/>
<dbReference type="RefSeq" id="WP_185889251.1">
    <property type="nucleotide sequence ID" value="NZ_CP060202.1"/>
</dbReference>
<evidence type="ECO:0000256" key="1">
    <source>
        <dbReference type="SAM" id="SignalP"/>
    </source>
</evidence>
<keyword evidence="3" id="KW-1185">Reference proteome</keyword>
<accession>A0A7G7WAH9</accession>
<organism evidence="2 3">
    <name type="scientific">Hymenobacter sediminicola</name>
    <dbReference type="NCBI Taxonomy" id="2761579"/>
    <lineage>
        <taxon>Bacteria</taxon>
        <taxon>Pseudomonadati</taxon>
        <taxon>Bacteroidota</taxon>
        <taxon>Cytophagia</taxon>
        <taxon>Cytophagales</taxon>
        <taxon>Hymenobacteraceae</taxon>
        <taxon>Hymenobacter</taxon>
    </lineage>
</organism>
<feature type="signal peptide" evidence="1">
    <location>
        <begin position="1"/>
        <end position="28"/>
    </location>
</feature>
<evidence type="ECO:0008006" key="4">
    <source>
        <dbReference type="Google" id="ProtNLM"/>
    </source>
</evidence>
<protein>
    <recommendedName>
        <fullName evidence="4">Lipocalin family protein</fullName>
    </recommendedName>
</protein>
<name>A0A7G7WAH9_9BACT</name>
<feature type="chain" id="PRO_5028870377" description="Lipocalin family protein" evidence="1">
    <location>
        <begin position="29"/>
        <end position="163"/>
    </location>
</feature>
<keyword evidence="1" id="KW-0732">Signal</keyword>